<gene>
    <name evidence="3" type="ORF">AZ468_23415</name>
    <name evidence="2" type="ORF">OPW20_01295</name>
</gene>
<reference evidence="2" key="2">
    <citation type="submission" date="2022-11" db="EMBL/GenBank/DDBJ databases">
        <title>Role of the vibriolysin VemA secreted by the emergent pathogen Vibrio europaeus in the colonization of Manila clam mucus.</title>
        <authorList>
            <person name="Martinez C."/>
            <person name="Rodriguez S."/>
            <person name="Vences A."/>
            <person name="Barja J.L."/>
            <person name="Toranzo A.E."/>
            <person name="Dubert J."/>
        </authorList>
    </citation>
    <scope>NUCLEOTIDE SEQUENCE</scope>
    <source>
        <strain evidence="2">3454</strain>
    </source>
</reference>
<feature type="signal peptide" evidence="1">
    <location>
        <begin position="1"/>
        <end position="24"/>
    </location>
</feature>
<feature type="chain" id="PRO_5044550519" evidence="1">
    <location>
        <begin position="25"/>
        <end position="106"/>
    </location>
</feature>
<name>A0A178J8J0_9VIBR</name>
<reference evidence="3 4" key="1">
    <citation type="submission" date="2016-03" db="EMBL/GenBank/DDBJ databases">
        <title>Draft genome sequence of the Vibrio tubiashii subs. europaeus.</title>
        <authorList>
            <person name="Spinard E."/>
            <person name="Dubert J."/>
            <person name="Nelson D.R."/>
            <person name="Barja J.L."/>
        </authorList>
    </citation>
    <scope>NUCLEOTIDE SEQUENCE [LARGE SCALE GENOMIC DNA]</scope>
    <source>
        <strain evidence="4">PP-638</strain>
        <strain evidence="3">PP2-638</strain>
    </source>
</reference>
<dbReference type="OrthoDB" id="5904442at2"/>
<evidence type="ECO:0000256" key="1">
    <source>
        <dbReference type="SAM" id="SignalP"/>
    </source>
</evidence>
<accession>A0A178J8J0</accession>
<evidence type="ECO:0000313" key="3">
    <source>
        <dbReference type="EMBL" id="OAM98462.1"/>
    </source>
</evidence>
<protein>
    <submittedName>
        <fullName evidence="3">Uncharacterized protein</fullName>
    </submittedName>
</protein>
<comment type="caution">
    <text evidence="3">The sequence shown here is derived from an EMBL/GenBank/DDBJ whole genome shotgun (WGS) entry which is preliminary data.</text>
</comment>
<dbReference type="Proteomes" id="UP000094761">
    <property type="component" value="Unassembled WGS sequence"/>
</dbReference>
<evidence type="ECO:0000313" key="5">
    <source>
        <dbReference type="Proteomes" id="UP001150001"/>
    </source>
</evidence>
<proteinExistence type="predicted"/>
<organism evidence="3 4">
    <name type="scientific">Vibrio europaeus</name>
    <dbReference type="NCBI Taxonomy" id="300876"/>
    <lineage>
        <taxon>Bacteria</taxon>
        <taxon>Pseudomonadati</taxon>
        <taxon>Pseudomonadota</taxon>
        <taxon>Gammaproteobacteria</taxon>
        <taxon>Vibrionales</taxon>
        <taxon>Vibrionaceae</taxon>
        <taxon>Vibrio</taxon>
        <taxon>Vibrio oreintalis group</taxon>
    </lineage>
</organism>
<dbReference type="GeneID" id="78078688"/>
<dbReference type="RefSeq" id="WP_069669599.1">
    <property type="nucleotide sequence ID" value="NZ_JAPFIM010000018.1"/>
</dbReference>
<dbReference type="Proteomes" id="UP001150001">
    <property type="component" value="Unassembled WGS sequence"/>
</dbReference>
<keyword evidence="5" id="KW-1185">Reference proteome</keyword>
<sequence length="106" mass="11610">MTILKLTLSSLLFISIAACSPFEAFQDMDNKEKQFNELSIKRLGAKAETSWNIHNGELTGITVVYQDSSLNNVTVSKLESEVKSMIKTVYGDESYAISVAISLGGE</sequence>
<dbReference type="EMBL" id="LUAX01000007">
    <property type="protein sequence ID" value="OAM98462.1"/>
    <property type="molecule type" value="Genomic_DNA"/>
</dbReference>
<dbReference type="AlphaFoldDB" id="A0A178J8J0"/>
<dbReference type="EMBL" id="JAPFIT010000010">
    <property type="protein sequence ID" value="MDC5738676.1"/>
    <property type="molecule type" value="Genomic_DNA"/>
</dbReference>
<evidence type="ECO:0000313" key="4">
    <source>
        <dbReference type="Proteomes" id="UP000094761"/>
    </source>
</evidence>
<keyword evidence="1" id="KW-0732">Signal</keyword>
<dbReference type="PROSITE" id="PS51257">
    <property type="entry name" value="PROKAR_LIPOPROTEIN"/>
    <property type="match status" value="1"/>
</dbReference>
<evidence type="ECO:0000313" key="2">
    <source>
        <dbReference type="EMBL" id="MDC5738676.1"/>
    </source>
</evidence>